<dbReference type="GO" id="GO:0000139">
    <property type="term" value="C:Golgi membrane"/>
    <property type="evidence" value="ECO:0007669"/>
    <property type="project" value="UniProtKB-SubCell"/>
</dbReference>
<organism evidence="10 11">
    <name type="scientific">Penaeus vannamei</name>
    <name type="common">Whiteleg shrimp</name>
    <name type="synonym">Litopenaeus vannamei</name>
    <dbReference type="NCBI Taxonomy" id="6689"/>
    <lineage>
        <taxon>Eukaryota</taxon>
        <taxon>Metazoa</taxon>
        <taxon>Ecdysozoa</taxon>
        <taxon>Arthropoda</taxon>
        <taxon>Crustacea</taxon>
        <taxon>Multicrustacea</taxon>
        <taxon>Malacostraca</taxon>
        <taxon>Eumalacostraca</taxon>
        <taxon>Eucarida</taxon>
        <taxon>Decapoda</taxon>
        <taxon>Dendrobranchiata</taxon>
        <taxon>Penaeoidea</taxon>
        <taxon>Penaeidae</taxon>
        <taxon>Penaeus</taxon>
    </lineage>
</organism>
<dbReference type="SUPFAM" id="SSF52540">
    <property type="entry name" value="P-loop containing nucleoside triphosphate hydrolases"/>
    <property type="match status" value="1"/>
</dbReference>
<evidence type="ECO:0000256" key="1">
    <source>
        <dbReference type="ARBA" id="ARBA00004323"/>
    </source>
</evidence>
<evidence type="ECO:0000256" key="3">
    <source>
        <dbReference type="ARBA" id="ARBA00022679"/>
    </source>
</evidence>
<dbReference type="Proteomes" id="UP000283509">
    <property type="component" value="Unassembled WGS sequence"/>
</dbReference>
<dbReference type="PANTHER" id="PTHR14647">
    <property type="entry name" value="GALACTOSE-3-O-SULFOTRANSFERASE"/>
    <property type="match status" value="1"/>
</dbReference>
<dbReference type="PANTHER" id="PTHR14647:SF87">
    <property type="entry name" value="PUTATIVE-RELATED"/>
    <property type="match status" value="1"/>
</dbReference>
<evidence type="ECO:0000313" key="10">
    <source>
        <dbReference type="EMBL" id="ROT70415.1"/>
    </source>
</evidence>
<evidence type="ECO:0000313" key="11">
    <source>
        <dbReference type="Proteomes" id="UP000283509"/>
    </source>
</evidence>
<name>A0A423T1W6_PENVA</name>
<gene>
    <name evidence="10" type="ORF">C7M84_011298</name>
</gene>
<comment type="subcellular location">
    <subcellularLocation>
        <location evidence="1">Golgi apparatus membrane</location>
        <topology evidence="1">Single-pass type II membrane protein</topology>
    </subcellularLocation>
</comment>
<dbReference type="GO" id="GO:0001733">
    <property type="term" value="F:galactosylceramide sulfotransferase activity"/>
    <property type="evidence" value="ECO:0007669"/>
    <property type="project" value="InterPro"/>
</dbReference>
<evidence type="ECO:0000256" key="9">
    <source>
        <dbReference type="ARBA" id="ARBA00023180"/>
    </source>
</evidence>
<dbReference type="InterPro" id="IPR009729">
    <property type="entry name" value="Gal-3-0_sulfotransfrase"/>
</dbReference>
<keyword evidence="4" id="KW-0812">Transmembrane</keyword>
<sequence length="143" mass="16396">MRARPQLVPRFIAYGVKHGLKFALPTRLVVSPQRLPTGYHGSPDGRYIIVVSHTVFSKEGAQQVMNESAKYVVTIREPASCFESMWYFRHYEMKFDMNLSAFTKASQYTWAQERELNTIAYFWGVKIPATVQQKARCIAGQKG</sequence>
<protein>
    <submittedName>
        <fullName evidence="10">Putative galactosylceramide sulfotransferase-like</fullName>
    </submittedName>
</protein>
<dbReference type="EMBL" id="QCYY01002430">
    <property type="protein sequence ID" value="ROT70415.1"/>
    <property type="molecule type" value="Genomic_DNA"/>
</dbReference>
<keyword evidence="9" id="KW-0325">Glycoprotein</keyword>
<dbReference type="GO" id="GO:0009247">
    <property type="term" value="P:glycolipid biosynthetic process"/>
    <property type="evidence" value="ECO:0007669"/>
    <property type="project" value="InterPro"/>
</dbReference>
<reference evidence="10 11" key="2">
    <citation type="submission" date="2019-01" db="EMBL/GenBank/DDBJ databases">
        <title>The decoding of complex shrimp genome reveals the adaptation for benthos swimmer, frequently molting mechanism and breeding impact on genome.</title>
        <authorList>
            <person name="Sun Y."/>
            <person name="Gao Y."/>
            <person name="Yu Y."/>
        </authorList>
    </citation>
    <scope>NUCLEOTIDE SEQUENCE [LARGE SCALE GENOMIC DNA]</scope>
    <source>
        <tissue evidence="10">Muscle</tissue>
    </source>
</reference>
<evidence type="ECO:0000256" key="5">
    <source>
        <dbReference type="ARBA" id="ARBA00022968"/>
    </source>
</evidence>
<keyword evidence="11" id="KW-1185">Reference proteome</keyword>
<comment type="caution">
    <text evidence="10">The sequence shown here is derived from an EMBL/GenBank/DDBJ whole genome shotgun (WGS) entry which is preliminary data.</text>
</comment>
<proteinExistence type="inferred from homology"/>
<keyword evidence="6" id="KW-1133">Transmembrane helix</keyword>
<evidence type="ECO:0000256" key="4">
    <source>
        <dbReference type="ARBA" id="ARBA00022692"/>
    </source>
</evidence>
<keyword evidence="7" id="KW-0333">Golgi apparatus</keyword>
<evidence type="ECO:0000256" key="2">
    <source>
        <dbReference type="ARBA" id="ARBA00008124"/>
    </source>
</evidence>
<evidence type="ECO:0000256" key="6">
    <source>
        <dbReference type="ARBA" id="ARBA00022989"/>
    </source>
</evidence>
<keyword evidence="5" id="KW-0735">Signal-anchor</keyword>
<dbReference type="Pfam" id="PF06990">
    <property type="entry name" value="Gal-3-0_sulfotr"/>
    <property type="match status" value="1"/>
</dbReference>
<dbReference type="AlphaFoldDB" id="A0A423T1W6"/>
<comment type="similarity">
    <text evidence="2">Belongs to the galactose-3-O-sulfotransferase family.</text>
</comment>
<evidence type="ECO:0000256" key="7">
    <source>
        <dbReference type="ARBA" id="ARBA00023034"/>
    </source>
</evidence>
<evidence type="ECO:0000256" key="8">
    <source>
        <dbReference type="ARBA" id="ARBA00023136"/>
    </source>
</evidence>
<dbReference type="Gene3D" id="3.40.50.300">
    <property type="entry name" value="P-loop containing nucleotide triphosphate hydrolases"/>
    <property type="match status" value="1"/>
</dbReference>
<keyword evidence="8" id="KW-0472">Membrane</keyword>
<keyword evidence="3 10" id="KW-0808">Transferase</keyword>
<dbReference type="OrthoDB" id="514299at2759"/>
<accession>A0A423T1W6</accession>
<dbReference type="InterPro" id="IPR027417">
    <property type="entry name" value="P-loop_NTPase"/>
</dbReference>
<reference evidence="10 11" key="1">
    <citation type="submission" date="2018-04" db="EMBL/GenBank/DDBJ databases">
        <authorList>
            <person name="Zhang X."/>
            <person name="Yuan J."/>
            <person name="Li F."/>
            <person name="Xiang J."/>
        </authorList>
    </citation>
    <scope>NUCLEOTIDE SEQUENCE [LARGE SCALE GENOMIC DNA]</scope>
    <source>
        <tissue evidence="10">Muscle</tissue>
    </source>
</reference>